<feature type="domain" description="AB hydrolase-1" evidence="1">
    <location>
        <begin position="56"/>
        <end position="285"/>
    </location>
</feature>
<dbReference type="InterPro" id="IPR000073">
    <property type="entry name" value="AB_hydrolase_1"/>
</dbReference>
<protein>
    <submittedName>
        <fullName evidence="2">Pimeloyl-ACP methyl ester carboxylesterase</fullName>
    </submittedName>
</protein>
<sequence>MSAAGALRRTYERFGQLLYAANWQAEARLRGLATGVVPVEGLPLSYFDGGDREAEAVVLLHGFTADKRIWIRFAGRLLNSYRVLIPDLPGHGQTPFRPGLGYSPRDQARRVVAMLDKLGIPTAHVYGNSMGGFIVAHLGLGHAGRIASIGLSDAAGVDGREPSRLDRLVAAGDNPFLLDSPADFSRLYPMTMHRPPFNPAPARAGLARDYIDRKQSYAEIFADFHGFEPLGEADLAGLAVPTLVVWGARDQLVDVSAAHLLHRRIPGAELNIYEDLGHMPMLEAPGRAADDYLEFLSRNRSQSRGRA</sequence>
<dbReference type="EMBL" id="JAVDQF010000001">
    <property type="protein sequence ID" value="MDR6270065.1"/>
    <property type="molecule type" value="Genomic_DNA"/>
</dbReference>
<dbReference type="SUPFAM" id="SSF53474">
    <property type="entry name" value="alpha/beta-Hydrolases"/>
    <property type="match status" value="1"/>
</dbReference>
<proteinExistence type="predicted"/>
<dbReference type="Pfam" id="PF00561">
    <property type="entry name" value="Abhydrolase_1"/>
    <property type="match status" value="1"/>
</dbReference>
<dbReference type="PRINTS" id="PR00111">
    <property type="entry name" value="ABHYDROLASE"/>
</dbReference>
<organism evidence="2 3">
    <name type="scientific">Arthrobacter russicus</name>
    <dbReference type="NCBI Taxonomy" id="172040"/>
    <lineage>
        <taxon>Bacteria</taxon>
        <taxon>Bacillati</taxon>
        <taxon>Actinomycetota</taxon>
        <taxon>Actinomycetes</taxon>
        <taxon>Micrococcales</taxon>
        <taxon>Micrococcaceae</taxon>
        <taxon>Arthrobacter</taxon>
    </lineage>
</organism>
<dbReference type="Proteomes" id="UP001185069">
    <property type="component" value="Unassembled WGS sequence"/>
</dbReference>
<dbReference type="InterPro" id="IPR000639">
    <property type="entry name" value="Epox_hydrolase-like"/>
</dbReference>
<accession>A0ABU1JCC4</accession>
<keyword evidence="3" id="KW-1185">Reference proteome</keyword>
<comment type="caution">
    <text evidence="2">The sequence shown here is derived from an EMBL/GenBank/DDBJ whole genome shotgun (WGS) entry which is preliminary data.</text>
</comment>
<dbReference type="RefSeq" id="WP_309798868.1">
    <property type="nucleotide sequence ID" value="NZ_BAAAHY010000005.1"/>
</dbReference>
<dbReference type="PANTHER" id="PTHR43798:SF5">
    <property type="entry name" value="MONOACYLGLYCEROL LIPASE ABHD6"/>
    <property type="match status" value="1"/>
</dbReference>
<evidence type="ECO:0000259" key="1">
    <source>
        <dbReference type="Pfam" id="PF00561"/>
    </source>
</evidence>
<dbReference type="Gene3D" id="3.40.50.1820">
    <property type="entry name" value="alpha/beta hydrolase"/>
    <property type="match status" value="1"/>
</dbReference>
<dbReference type="InterPro" id="IPR029058">
    <property type="entry name" value="AB_hydrolase_fold"/>
</dbReference>
<reference evidence="2 3" key="1">
    <citation type="submission" date="2023-07" db="EMBL/GenBank/DDBJ databases">
        <title>Sequencing the genomes of 1000 actinobacteria strains.</title>
        <authorList>
            <person name="Klenk H.-P."/>
        </authorList>
    </citation>
    <scope>NUCLEOTIDE SEQUENCE [LARGE SCALE GENOMIC DNA]</scope>
    <source>
        <strain evidence="2 3">DSM 14555</strain>
    </source>
</reference>
<gene>
    <name evidence="2" type="ORF">JOE69_002303</name>
</gene>
<evidence type="ECO:0000313" key="3">
    <source>
        <dbReference type="Proteomes" id="UP001185069"/>
    </source>
</evidence>
<dbReference type="PRINTS" id="PR00412">
    <property type="entry name" value="EPOXHYDRLASE"/>
</dbReference>
<dbReference type="InterPro" id="IPR050266">
    <property type="entry name" value="AB_hydrolase_sf"/>
</dbReference>
<evidence type="ECO:0000313" key="2">
    <source>
        <dbReference type="EMBL" id="MDR6270065.1"/>
    </source>
</evidence>
<name>A0ABU1JCC4_9MICC</name>
<dbReference type="PANTHER" id="PTHR43798">
    <property type="entry name" value="MONOACYLGLYCEROL LIPASE"/>
    <property type="match status" value="1"/>
</dbReference>